<protein>
    <submittedName>
        <fullName evidence="1">Uncharacterized protein</fullName>
    </submittedName>
</protein>
<evidence type="ECO:0000313" key="1">
    <source>
        <dbReference type="EMBL" id="MPC35565.1"/>
    </source>
</evidence>
<name>A0A5B7EQ98_PORTR</name>
<proteinExistence type="predicted"/>
<dbReference type="AlphaFoldDB" id="A0A5B7EQ98"/>
<keyword evidence="2" id="KW-1185">Reference proteome</keyword>
<evidence type="ECO:0000313" key="2">
    <source>
        <dbReference type="Proteomes" id="UP000324222"/>
    </source>
</evidence>
<comment type="caution">
    <text evidence="1">The sequence shown here is derived from an EMBL/GenBank/DDBJ whole genome shotgun (WGS) entry which is preliminary data.</text>
</comment>
<gene>
    <name evidence="1" type="ORF">E2C01_028990</name>
</gene>
<sequence>MSVSPTVNECRFTPTYDKVLGVDLRGQRIYNWSYGVFRANTREVRVKVHLPARSGAERSINPVPRHLTHRRQHTTTGHTTSLHHISLTGQGVLVTLPGVNLMGGGHPGAGPVVGFFGRGTVKASFEATATWESSYTSYVLARPDSRPHSG</sequence>
<organism evidence="1 2">
    <name type="scientific">Portunus trituberculatus</name>
    <name type="common">Swimming crab</name>
    <name type="synonym">Neptunus trituberculatus</name>
    <dbReference type="NCBI Taxonomy" id="210409"/>
    <lineage>
        <taxon>Eukaryota</taxon>
        <taxon>Metazoa</taxon>
        <taxon>Ecdysozoa</taxon>
        <taxon>Arthropoda</taxon>
        <taxon>Crustacea</taxon>
        <taxon>Multicrustacea</taxon>
        <taxon>Malacostraca</taxon>
        <taxon>Eumalacostraca</taxon>
        <taxon>Eucarida</taxon>
        <taxon>Decapoda</taxon>
        <taxon>Pleocyemata</taxon>
        <taxon>Brachyura</taxon>
        <taxon>Eubrachyura</taxon>
        <taxon>Portunoidea</taxon>
        <taxon>Portunidae</taxon>
        <taxon>Portuninae</taxon>
        <taxon>Portunus</taxon>
    </lineage>
</organism>
<dbReference type="Proteomes" id="UP000324222">
    <property type="component" value="Unassembled WGS sequence"/>
</dbReference>
<accession>A0A5B7EQ98</accession>
<reference evidence="1 2" key="1">
    <citation type="submission" date="2019-05" db="EMBL/GenBank/DDBJ databases">
        <title>Another draft genome of Portunus trituberculatus and its Hox gene families provides insights of decapod evolution.</title>
        <authorList>
            <person name="Jeong J.-H."/>
            <person name="Song I."/>
            <person name="Kim S."/>
            <person name="Choi T."/>
            <person name="Kim D."/>
            <person name="Ryu S."/>
            <person name="Kim W."/>
        </authorList>
    </citation>
    <scope>NUCLEOTIDE SEQUENCE [LARGE SCALE GENOMIC DNA]</scope>
    <source>
        <tissue evidence="1">Muscle</tissue>
    </source>
</reference>
<dbReference type="EMBL" id="VSRR010003304">
    <property type="protein sequence ID" value="MPC35565.1"/>
    <property type="molecule type" value="Genomic_DNA"/>
</dbReference>